<gene>
    <name evidence="1" type="ORF">TD3509T_1445</name>
</gene>
<dbReference type="Proteomes" id="UP001497514">
    <property type="component" value="Chromosome"/>
</dbReference>
<accession>A0ABP1EK34</accession>
<dbReference type="RefSeq" id="WP_348719368.1">
    <property type="nucleotide sequence ID" value="NZ_OZ038524.1"/>
</dbReference>
<sequence>MKNKALNPIIIDNDILLNEFSTDSFFSESVDDLAKNKEGRQTLYTVSVNGIHPEFNEFIVVPSLKEAEKLKSILTKLTPVT</sequence>
<name>A0ABP1EK34_9FLAO</name>
<reference evidence="1 2" key="1">
    <citation type="submission" date="2024-05" db="EMBL/GenBank/DDBJ databases">
        <authorList>
            <person name="Duchaud E."/>
        </authorList>
    </citation>
    <scope>NUCLEOTIDE SEQUENCE [LARGE SCALE GENOMIC DNA]</scope>
    <source>
        <strain evidence="1">Ena-SAMPLE-TAB-13-05-2024-13:56:06:370-140309</strain>
    </source>
</reference>
<evidence type="ECO:0000313" key="1">
    <source>
        <dbReference type="EMBL" id="CAL2082933.1"/>
    </source>
</evidence>
<proteinExistence type="predicted"/>
<keyword evidence="2" id="KW-1185">Reference proteome</keyword>
<evidence type="ECO:0000313" key="2">
    <source>
        <dbReference type="Proteomes" id="UP001497514"/>
    </source>
</evidence>
<dbReference type="EMBL" id="OZ038524">
    <property type="protein sequence ID" value="CAL2082933.1"/>
    <property type="molecule type" value="Genomic_DNA"/>
</dbReference>
<organism evidence="1 2">
    <name type="scientific">Tenacibaculum dicentrarchi</name>
    <dbReference type="NCBI Taxonomy" id="669041"/>
    <lineage>
        <taxon>Bacteria</taxon>
        <taxon>Pseudomonadati</taxon>
        <taxon>Bacteroidota</taxon>
        <taxon>Flavobacteriia</taxon>
        <taxon>Flavobacteriales</taxon>
        <taxon>Flavobacteriaceae</taxon>
        <taxon>Tenacibaculum</taxon>
    </lineage>
</organism>
<protein>
    <submittedName>
        <fullName evidence="1">Uncharacterized protein</fullName>
    </submittedName>
</protein>